<dbReference type="SUPFAM" id="SSF51206">
    <property type="entry name" value="cAMP-binding domain-like"/>
    <property type="match status" value="1"/>
</dbReference>
<keyword evidence="1" id="KW-0805">Transcription regulation</keyword>
<dbReference type="PANTHER" id="PTHR24567:SF26">
    <property type="entry name" value="REGULATORY PROTEIN YEIL"/>
    <property type="match status" value="1"/>
</dbReference>
<dbReference type="SUPFAM" id="SSF46785">
    <property type="entry name" value="Winged helix' DNA-binding domain"/>
    <property type="match status" value="1"/>
</dbReference>
<gene>
    <name evidence="6" type="ORF">L5014_14310</name>
</gene>
<dbReference type="CDD" id="cd00038">
    <property type="entry name" value="CAP_ED"/>
    <property type="match status" value="1"/>
</dbReference>
<name>A0A9X1RPV2_9BURK</name>
<dbReference type="AlphaFoldDB" id="A0A9X1RPV2"/>
<protein>
    <submittedName>
        <fullName evidence="6">Crp/Fnr family transcriptional regulator</fullName>
    </submittedName>
</protein>
<feature type="domain" description="HTH crp-type" evidence="5">
    <location>
        <begin position="149"/>
        <end position="219"/>
    </location>
</feature>
<dbReference type="InterPro" id="IPR014710">
    <property type="entry name" value="RmlC-like_jellyroll"/>
</dbReference>
<dbReference type="Pfam" id="PF00027">
    <property type="entry name" value="cNMP_binding"/>
    <property type="match status" value="1"/>
</dbReference>
<dbReference type="Proteomes" id="UP001139308">
    <property type="component" value="Unassembled WGS sequence"/>
</dbReference>
<feature type="domain" description="Cyclic nucleotide-binding" evidence="4">
    <location>
        <begin position="16"/>
        <end position="119"/>
    </location>
</feature>
<dbReference type="SMART" id="SM00100">
    <property type="entry name" value="cNMP"/>
    <property type="match status" value="1"/>
</dbReference>
<dbReference type="InterPro" id="IPR036388">
    <property type="entry name" value="WH-like_DNA-bd_sf"/>
</dbReference>
<evidence type="ECO:0000313" key="7">
    <source>
        <dbReference type="Proteomes" id="UP001139308"/>
    </source>
</evidence>
<evidence type="ECO:0000256" key="2">
    <source>
        <dbReference type="ARBA" id="ARBA00023125"/>
    </source>
</evidence>
<keyword evidence="2" id="KW-0238">DNA-binding</keyword>
<accession>A0A9X1RPV2</accession>
<dbReference type="InterPro" id="IPR018490">
    <property type="entry name" value="cNMP-bd_dom_sf"/>
</dbReference>
<comment type="caution">
    <text evidence="6">The sequence shown here is derived from an EMBL/GenBank/DDBJ whole genome shotgun (WGS) entry which is preliminary data.</text>
</comment>
<dbReference type="PANTHER" id="PTHR24567">
    <property type="entry name" value="CRP FAMILY TRANSCRIPTIONAL REGULATORY PROTEIN"/>
    <property type="match status" value="1"/>
</dbReference>
<dbReference type="InterPro" id="IPR000595">
    <property type="entry name" value="cNMP-bd_dom"/>
</dbReference>
<dbReference type="InterPro" id="IPR050397">
    <property type="entry name" value="Env_Response_Regulators"/>
</dbReference>
<evidence type="ECO:0000256" key="3">
    <source>
        <dbReference type="ARBA" id="ARBA00023163"/>
    </source>
</evidence>
<dbReference type="RefSeq" id="WP_238464393.1">
    <property type="nucleotide sequence ID" value="NZ_JAKLJA010000009.1"/>
</dbReference>
<evidence type="ECO:0000259" key="5">
    <source>
        <dbReference type="PROSITE" id="PS51063"/>
    </source>
</evidence>
<proteinExistence type="predicted"/>
<dbReference type="PROSITE" id="PS50042">
    <property type="entry name" value="CNMP_BINDING_3"/>
    <property type="match status" value="1"/>
</dbReference>
<sequence>MSADYNLEECLRQQFLFKSSDNSTIELARNSSRVVKVKADDYLVRQGDRASPLVILLSGQLRTCLLTEDGREIALHLLNAGDATGAASIIHGAPSMKSIVAVKASTVALINRADARRLFSEPGVAREVNAMFARLIKGTVENQTAIGTPRATARVCAIIYAMFIDSGADPAKPFGIPTHASLAAVAEVSRETVTRVLSSLARRNIIIKQGHQIIVTNPAALQQLATGVSHAPQDGKP</sequence>
<evidence type="ECO:0000313" key="6">
    <source>
        <dbReference type="EMBL" id="MCG5074525.1"/>
    </source>
</evidence>
<dbReference type="PROSITE" id="PS51063">
    <property type="entry name" value="HTH_CRP_2"/>
    <property type="match status" value="1"/>
</dbReference>
<dbReference type="InterPro" id="IPR012318">
    <property type="entry name" value="HTH_CRP"/>
</dbReference>
<evidence type="ECO:0000256" key="1">
    <source>
        <dbReference type="ARBA" id="ARBA00023015"/>
    </source>
</evidence>
<organism evidence="6 7">
    <name type="scientific">Paraburkholderia tagetis</name>
    <dbReference type="NCBI Taxonomy" id="2913261"/>
    <lineage>
        <taxon>Bacteria</taxon>
        <taxon>Pseudomonadati</taxon>
        <taxon>Pseudomonadota</taxon>
        <taxon>Betaproteobacteria</taxon>
        <taxon>Burkholderiales</taxon>
        <taxon>Burkholderiaceae</taxon>
        <taxon>Paraburkholderia</taxon>
    </lineage>
</organism>
<keyword evidence="7" id="KW-1185">Reference proteome</keyword>
<dbReference type="GO" id="GO:0005829">
    <property type="term" value="C:cytosol"/>
    <property type="evidence" value="ECO:0007669"/>
    <property type="project" value="TreeGrafter"/>
</dbReference>
<dbReference type="Pfam" id="PF13545">
    <property type="entry name" value="HTH_Crp_2"/>
    <property type="match status" value="1"/>
</dbReference>
<keyword evidence="3" id="KW-0804">Transcription</keyword>
<reference evidence="6" key="1">
    <citation type="submission" date="2022-01" db="EMBL/GenBank/DDBJ databases">
        <title>Genome sequence and assembly of Parabukholderia sp. RG36.</title>
        <authorList>
            <person name="Chhetri G."/>
        </authorList>
    </citation>
    <scope>NUCLEOTIDE SEQUENCE</scope>
    <source>
        <strain evidence="6">RG36</strain>
    </source>
</reference>
<dbReference type="Gene3D" id="1.10.10.10">
    <property type="entry name" value="Winged helix-like DNA-binding domain superfamily/Winged helix DNA-binding domain"/>
    <property type="match status" value="1"/>
</dbReference>
<dbReference type="GO" id="GO:0003700">
    <property type="term" value="F:DNA-binding transcription factor activity"/>
    <property type="evidence" value="ECO:0007669"/>
    <property type="project" value="TreeGrafter"/>
</dbReference>
<dbReference type="InterPro" id="IPR036390">
    <property type="entry name" value="WH_DNA-bd_sf"/>
</dbReference>
<dbReference type="GO" id="GO:0003677">
    <property type="term" value="F:DNA binding"/>
    <property type="evidence" value="ECO:0007669"/>
    <property type="project" value="UniProtKB-KW"/>
</dbReference>
<dbReference type="Gene3D" id="2.60.120.10">
    <property type="entry name" value="Jelly Rolls"/>
    <property type="match status" value="1"/>
</dbReference>
<evidence type="ECO:0000259" key="4">
    <source>
        <dbReference type="PROSITE" id="PS50042"/>
    </source>
</evidence>
<dbReference type="EMBL" id="JAKLJA010000009">
    <property type="protein sequence ID" value="MCG5074525.1"/>
    <property type="molecule type" value="Genomic_DNA"/>
</dbReference>